<evidence type="ECO:0000313" key="13">
    <source>
        <dbReference type="Proteomes" id="UP000218427"/>
    </source>
</evidence>
<reference evidence="12" key="1">
    <citation type="submission" date="2017-08" db="EMBL/GenBank/DDBJ databases">
        <title>Microbulbifer marisrubri sp. nov., a halophilic alphaproteobacterium isolated from marine sediment of the Yellow Sea, China.</title>
        <authorList>
            <person name="Zhang G."/>
            <person name="Xiong Q."/>
        </authorList>
    </citation>
    <scope>NUCLEOTIDE SEQUENCE [LARGE SCALE GENOMIC DNA]</scope>
    <source>
        <strain evidence="12">WRN-8</strain>
    </source>
</reference>
<name>A0ABX4I186_9GAMM</name>
<evidence type="ECO:0000256" key="9">
    <source>
        <dbReference type="HAMAP-Rule" id="MF_01023"/>
    </source>
</evidence>
<feature type="domain" description="Aminotransferase class I/classII large" evidence="11">
    <location>
        <begin position="176"/>
        <end position="499"/>
    </location>
</feature>
<comment type="caution">
    <text evidence="12">The sequence shown here is derived from an EMBL/GenBank/DDBJ whole genome shotgun (WGS) entry which is preliminary data.</text>
</comment>
<feature type="compositionally biased region" description="Basic residues" evidence="10">
    <location>
        <begin position="128"/>
        <end position="144"/>
    </location>
</feature>
<keyword evidence="9" id="KW-0028">Amino-acid biosynthesis</keyword>
<gene>
    <name evidence="9" type="primary">hisC</name>
    <name evidence="12" type="ORF">AWR36_006565</name>
</gene>
<evidence type="ECO:0000256" key="8">
    <source>
        <dbReference type="ARBA" id="ARBA00047481"/>
    </source>
</evidence>
<dbReference type="EMBL" id="LRFG02000002">
    <property type="protein sequence ID" value="PCO06174.1"/>
    <property type="molecule type" value="Genomic_DNA"/>
</dbReference>
<dbReference type="PANTHER" id="PTHR43643:SF3">
    <property type="entry name" value="HISTIDINOL-PHOSPHATE AMINOTRANSFERASE"/>
    <property type="match status" value="1"/>
</dbReference>
<accession>A0ABX4I186</accession>
<dbReference type="Pfam" id="PF00155">
    <property type="entry name" value="Aminotran_1_2"/>
    <property type="match status" value="1"/>
</dbReference>
<evidence type="ECO:0000256" key="3">
    <source>
        <dbReference type="ARBA" id="ARBA00007970"/>
    </source>
</evidence>
<evidence type="ECO:0000256" key="10">
    <source>
        <dbReference type="SAM" id="MobiDB-lite"/>
    </source>
</evidence>
<dbReference type="InterPro" id="IPR005861">
    <property type="entry name" value="HisP_aminotrans"/>
</dbReference>
<organism evidence="12 13">
    <name type="scientific">Microbulbifer flavimaris</name>
    <dbReference type="NCBI Taxonomy" id="1781068"/>
    <lineage>
        <taxon>Bacteria</taxon>
        <taxon>Pseudomonadati</taxon>
        <taxon>Pseudomonadota</taxon>
        <taxon>Gammaproteobacteria</taxon>
        <taxon>Cellvibrionales</taxon>
        <taxon>Microbulbiferaceae</taxon>
        <taxon>Microbulbifer</taxon>
    </lineage>
</organism>
<comment type="subunit">
    <text evidence="4 9">Homodimer.</text>
</comment>
<dbReference type="Proteomes" id="UP000218427">
    <property type="component" value="Unassembled WGS sequence"/>
</dbReference>
<feature type="compositionally biased region" description="Low complexity" evidence="10">
    <location>
        <begin position="86"/>
        <end position="95"/>
    </location>
</feature>
<dbReference type="Gene3D" id="3.40.640.10">
    <property type="entry name" value="Type I PLP-dependent aspartate aminotransferase-like (Major domain)"/>
    <property type="match status" value="1"/>
</dbReference>
<comment type="similarity">
    <text evidence="3 9">Belongs to the class-II pyridoxal-phosphate-dependent aminotransferase family. Histidinol-phosphate aminotransferase subfamily.</text>
</comment>
<evidence type="ECO:0000259" key="11">
    <source>
        <dbReference type="Pfam" id="PF00155"/>
    </source>
</evidence>
<dbReference type="InterPro" id="IPR015422">
    <property type="entry name" value="PyrdxlP-dep_Trfase_small"/>
</dbReference>
<evidence type="ECO:0000256" key="7">
    <source>
        <dbReference type="ARBA" id="ARBA00022898"/>
    </source>
</evidence>
<keyword evidence="9" id="KW-0368">Histidine biosynthesis</keyword>
<dbReference type="HAMAP" id="MF_01023">
    <property type="entry name" value="HisC_aminotrans_2"/>
    <property type="match status" value="1"/>
</dbReference>
<dbReference type="PANTHER" id="PTHR43643">
    <property type="entry name" value="HISTIDINOL-PHOSPHATE AMINOTRANSFERASE 2"/>
    <property type="match status" value="1"/>
</dbReference>
<dbReference type="NCBIfam" id="TIGR01141">
    <property type="entry name" value="hisC"/>
    <property type="match status" value="1"/>
</dbReference>
<proteinExistence type="inferred from homology"/>
<evidence type="ECO:0000256" key="4">
    <source>
        <dbReference type="ARBA" id="ARBA00011738"/>
    </source>
</evidence>
<dbReference type="InterPro" id="IPR015421">
    <property type="entry name" value="PyrdxlP-dep_Trfase_major"/>
</dbReference>
<dbReference type="Gene3D" id="3.90.1150.10">
    <property type="entry name" value="Aspartate Aminotransferase, domain 1"/>
    <property type="match status" value="1"/>
</dbReference>
<keyword evidence="6 9" id="KW-0808">Transferase</keyword>
<comment type="catalytic activity">
    <reaction evidence="8 9">
        <text>L-histidinol phosphate + 2-oxoglutarate = 3-(imidazol-4-yl)-2-oxopropyl phosphate + L-glutamate</text>
        <dbReference type="Rhea" id="RHEA:23744"/>
        <dbReference type="ChEBI" id="CHEBI:16810"/>
        <dbReference type="ChEBI" id="CHEBI:29985"/>
        <dbReference type="ChEBI" id="CHEBI:57766"/>
        <dbReference type="ChEBI" id="CHEBI:57980"/>
        <dbReference type="EC" id="2.6.1.9"/>
    </reaction>
</comment>
<evidence type="ECO:0000256" key="5">
    <source>
        <dbReference type="ARBA" id="ARBA00022576"/>
    </source>
</evidence>
<evidence type="ECO:0000313" key="12">
    <source>
        <dbReference type="EMBL" id="PCO06174.1"/>
    </source>
</evidence>
<feature type="compositionally biased region" description="Polar residues" evidence="10">
    <location>
        <begin position="146"/>
        <end position="155"/>
    </location>
</feature>
<sequence length="512" mass="55991">MVQHLPGLQLRHGQPGGNHQCGHPGHTAAGDAVVRYLPGDEYNAEVAAGGRGGPAVGLPRPDADGADRRYGSVRRHPADQHRDQAQGHAAALAGATGRIRRQEPVTVRYRDRAGGDGHRGREPSRTGSKSRQRRRQHLSPHCRQSRGGSDLTNPFWSPALADLQPYVPGEQPRGRKLIKLNTNENPYPPSQHAMATLADPALPEALRRYPDPESVDLCATIATHCGVQPEQVFVGNGSDEVLAHAFYSFFRREEPLLFPDITYSFYPVYCNLYGIEYCTPALRDDFTVDVDDYAGPAAGVILPNPNAPTGRILPLEEIERLLQLHPARVVAVDEAYIDFGGDSAATLIDRYPNLLVIRTLSKSHALAGLRLGYALGQAHLIEGLQRTKNSFNSYPIDSVAQHLGAAAISDEAWLQESSGKVIDTRTRVAETLHELDFEVVPSMANFVLARPRGMGAEAVYGALREKGILVRYFNKPRISEYLRISIGTDEEMDALLGALREILAAPGTSQNR</sequence>
<dbReference type="EC" id="2.6.1.9" evidence="9"/>
<dbReference type="InterPro" id="IPR015424">
    <property type="entry name" value="PyrdxlP-dep_Trfase"/>
</dbReference>
<feature type="compositionally biased region" description="Basic and acidic residues" evidence="10">
    <location>
        <begin position="61"/>
        <end position="85"/>
    </location>
</feature>
<keyword evidence="7 9" id="KW-0663">Pyridoxal phosphate</keyword>
<protein>
    <recommendedName>
        <fullName evidence="9">Histidinol-phosphate aminotransferase</fullName>
        <ecNumber evidence="9">2.6.1.9</ecNumber>
    </recommendedName>
    <alternativeName>
        <fullName evidence="9">Imidazole acetol-phosphate transaminase</fullName>
    </alternativeName>
</protein>
<dbReference type="InterPro" id="IPR004839">
    <property type="entry name" value="Aminotransferase_I/II_large"/>
</dbReference>
<keyword evidence="13" id="KW-1185">Reference proteome</keyword>
<dbReference type="InterPro" id="IPR050106">
    <property type="entry name" value="HistidinolP_aminotransfase"/>
</dbReference>
<evidence type="ECO:0000256" key="6">
    <source>
        <dbReference type="ARBA" id="ARBA00022679"/>
    </source>
</evidence>
<feature type="modified residue" description="N6-(pyridoxal phosphate)lysine" evidence="9">
    <location>
        <position position="362"/>
    </location>
</feature>
<comment type="pathway">
    <text evidence="2 9">Amino-acid biosynthesis; L-histidine biosynthesis; L-histidine from 5-phospho-alpha-D-ribose 1-diphosphate: step 7/9.</text>
</comment>
<evidence type="ECO:0000256" key="2">
    <source>
        <dbReference type="ARBA" id="ARBA00005011"/>
    </source>
</evidence>
<feature type="region of interest" description="Disordered" evidence="10">
    <location>
        <begin position="1"/>
        <end position="26"/>
    </location>
</feature>
<comment type="cofactor">
    <cofactor evidence="1 9">
        <name>pyridoxal 5'-phosphate</name>
        <dbReference type="ChEBI" id="CHEBI:597326"/>
    </cofactor>
</comment>
<evidence type="ECO:0000256" key="1">
    <source>
        <dbReference type="ARBA" id="ARBA00001933"/>
    </source>
</evidence>
<dbReference type="SUPFAM" id="SSF53383">
    <property type="entry name" value="PLP-dependent transferases"/>
    <property type="match status" value="1"/>
</dbReference>
<dbReference type="CDD" id="cd00609">
    <property type="entry name" value="AAT_like"/>
    <property type="match status" value="1"/>
</dbReference>
<feature type="compositionally biased region" description="Basic and acidic residues" evidence="10">
    <location>
        <begin position="100"/>
        <end position="124"/>
    </location>
</feature>
<feature type="region of interest" description="Disordered" evidence="10">
    <location>
        <begin position="47"/>
        <end position="155"/>
    </location>
</feature>
<keyword evidence="5 9" id="KW-0032">Aminotransferase</keyword>